<dbReference type="EC" id="2.7.13.3" evidence="2"/>
<evidence type="ECO:0000256" key="1">
    <source>
        <dbReference type="ARBA" id="ARBA00000085"/>
    </source>
</evidence>
<dbReference type="CDD" id="cd00075">
    <property type="entry name" value="HATPase"/>
    <property type="match status" value="1"/>
</dbReference>
<comment type="caution">
    <text evidence="6">The sequence shown here is derived from an EMBL/GenBank/DDBJ whole genome shotgun (WGS) entry which is preliminary data.</text>
</comment>
<dbReference type="InterPro" id="IPR019734">
    <property type="entry name" value="TPR_rpt"/>
</dbReference>
<sequence>MFLNTIALSQEHPSKLLLKLKVEKSDTAKVWIYQDLGTYYLGSNLDSSLYYIKSGLTLARKVNYPYAELVMIGKLATINTYDGNLSLAKHYAEESLKGLIKINNKQGVASGYDVLGTVESKMGNYPEAIADLLKSVAIYKKLNNNVGVVQSTIKLAEICSGAGELEKSLGYYKKAQRLSDKKPSEYETIRILQGFGILYVSMGKTQQALTYFLKGVQKSNKPAFASLHVPMLIHTGNAYYKLGYKDKALTYYQQSLSESRIYKLPASESRALLNLASDYSDKKEFKQALERLQKSLSIAIFIHDKNLISESCEAMIAVFNEQGNYKDAFLISEKRYNLNKDAFSIDRKKEMEMMQSVYEKDKANAHVKTLQFVNSKRTLQRNTGIGVAIFVILILASVYITLYNVRKLNKKLKASNLVKDKLFSIIGHDLRGPVGNIVQMLTLFENGGMDQAELKGIVGVLKKHTEASLSTLDSLLDWGRIQIQGVSVKQTSFEVDSIVKKNLNIFQAPSSAKLIQIVNHIPAGIQICADPDHFDFVLRNLISNAIKFTYAGGVIELKAQVWDIYIRFSVCDNGKGMNEQDAQNLFSSFALKAEGTNGELGTGIGLMLCKEFILANDGLIWVESGQDKGAEFFFTFKR</sequence>
<evidence type="ECO:0000313" key="6">
    <source>
        <dbReference type="EMBL" id="EOR95707.1"/>
    </source>
</evidence>
<gene>
    <name evidence="6" type="ORF">ADIARSV_1020</name>
</gene>
<dbReference type="PROSITE" id="PS50109">
    <property type="entry name" value="HIS_KIN"/>
    <property type="match status" value="1"/>
</dbReference>
<dbReference type="InterPro" id="IPR036890">
    <property type="entry name" value="HATPase_C_sf"/>
</dbReference>
<dbReference type="Pfam" id="PF13374">
    <property type="entry name" value="TPR_10"/>
    <property type="match status" value="1"/>
</dbReference>
<dbReference type="InterPro" id="IPR003594">
    <property type="entry name" value="HATPase_dom"/>
</dbReference>
<dbReference type="SUPFAM" id="SSF48452">
    <property type="entry name" value="TPR-like"/>
    <property type="match status" value="2"/>
</dbReference>
<dbReference type="STRING" id="1150600.ADIARSV_1020"/>
<dbReference type="Pfam" id="PF13424">
    <property type="entry name" value="TPR_12"/>
    <property type="match status" value="1"/>
</dbReference>
<evidence type="ECO:0000259" key="5">
    <source>
        <dbReference type="PROSITE" id="PS50109"/>
    </source>
</evidence>
<evidence type="ECO:0000313" key="7">
    <source>
        <dbReference type="Proteomes" id="UP000014174"/>
    </source>
</evidence>
<feature type="domain" description="Histidine kinase" evidence="5">
    <location>
        <begin position="425"/>
        <end position="638"/>
    </location>
</feature>
<dbReference type="AlphaFoldDB" id="R9GV53"/>
<dbReference type="Pfam" id="PF02518">
    <property type="entry name" value="HATPase_c"/>
    <property type="match status" value="1"/>
</dbReference>
<reference evidence="6 7" key="1">
    <citation type="journal article" date="2013" name="Genome Announc.">
        <title>Draft Genome Sequence of Arcticibacter svalbardensis Strain MN12-7T, a Member of the Family Sphingobacteriaceae Isolated from an Arctic Soil Sample.</title>
        <authorList>
            <person name="Shivaji S."/>
            <person name="Ara S."/>
            <person name="Prasad S."/>
            <person name="Manasa B.P."/>
            <person name="Begum Z."/>
            <person name="Singh A."/>
            <person name="Kumar Pinnaka A."/>
        </authorList>
    </citation>
    <scope>NUCLEOTIDE SEQUENCE [LARGE SCALE GENOMIC DNA]</scope>
    <source>
        <strain evidence="6 7">MN12-7</strain>
    </source>
</reference>
<keyword evidence="6" id="KW-0808">Transferase</keyword>
<keyword evidence="7" id="KW-1185">Reference proteome</keyword>
<accession>R9GV53</accession>
<dbReference type="SMART" id="SM00028">
    <property type="entry name" value="TPR"/>
    <property type="match status" value="5"/>
</dbReference>
<dbReference type="InterPro" id="IPR004358">
    <property type="entry name" value="Sig_transdc_His_kin-like_C"/>
</dbReference>
<dbReference type="GO" id="GO:0000155">
    <property type="term" value="F:phosphorelay sensor kinase activity"/>
    <property type="evidence" value="ECO:0007669"/>
    <property type="project" value="InterPro"/>
</dbReference>
<dbReference type="Gene3D" id="1.10.287.130">
    <property type="match status" value="1"/>
</dbReference>
<dbReference type="PANTHER" id="PTHR43547:SF2">
    <property type="entry name" value="HYBRID SIGNAL TRANSDUCTION HISTIDINE KINASE C"/>
    <property type="match status" value="1"/>
</dbReference>
<organism evidence="6 7">
    <name type="scientific">Arcticibacter svalbardensis MN12-7</name>
    <dbReference type="NCBI Taxonomy" id="1150600"/>
    <lineage>
        <taxon>Bacteria</taxon>
        <taxon>Pseudomonadati</taxon>
        <taxon>Bacteroidota</taxon>
        <taxon>Sphingobacteriia</taxon>
        <taxon>Sphingobacteriales</taxon>
        <taxon>Sphingobacteriaceae</taxon>
        <taxon>Arcticibacter</taxon>
    </lineage>
</organism>
<dbReference type="Gene3D" id="3.30.565.10">
    <property type="entry name" value="Histidine kinase-like ATPase, C-terminal domain"/>
    <property type="match status" value="1"/>
</dbReference>
<keyword evidence="6" id="KW-0418">Kinase</keyword>
<keyword evidence="3" id="KW-0597">Phosphoprotein</keyword>
<dbReference type="EMBL" id="AQPN01000043">
    <property type="protein sequence ID" value="EOR95707.1"/>
    <property type="molecule type" value="Genomic_DNA"/>
</dbReference>
<dbReference type="InterPro" id="IPR011990">
    <property type="entry name" value="TPR-like_helical_dom_sf"/>
</dbReference>
<proteinExistence type="predicted"/>
<name>R9GV53_9SPHI</name>
<dbReference type="eggNOG" id="COG2205">
    <property type="taxonomic scope" value="Bacteria"/>
</dbReference>
<keyword evidence="4" id="KW-0472">Membrane</keyword>
<protein>
    <recommendedName>
        <fullName evidence="2">histidine kinase</fullName>
        <ecNumber evidence="2">2.7.13.3</ecNumber>
    </recommendedName>
</protein>
<dbReference type="PANTHER" id="PTHR43547">
    <property type="entry name" value="TWO-COMPONENT HISTIDINE KINASE"/>
    <property type="match status" value="1"/>
</dbReference>
<dbReference type="InterPro" id="IPR005467">
    <property type="entry name" value="His_kinase_dom"/>
</dbReference>
<dbReference type="PRINTS" id="PR00344">
    <property type="entry name" value="BCTRLSENSOR"/>
</dbReference>
<dbReference type="eggNOG" id="COG0457">
    <property type="taxonomic scope" value="Bacteria"/>
</dbReference>
<feature type="transmembrane region" description="Helical" evidence="4">
    <location>
        <begin position="384"/>
        <end position="405"/>
    </location>
</feature>
<dbReference type="Gene3D" id="1.25.40.10">
    <property type="entry name" value="Tetratricopeptide repeat domain"/>
    <property type="match status" value="2"/>
</dbReference>
<evidence type="ECO:0000256" key="4">
    <source>
        <dbReference type="SAM" id="Phobius"/>
    </source>
</evidence>
<comment type="catalytic activity">
    <reaction evidence="1">
        <text>ATP + protein L-histidine = ADP + protein N-phospho-L-histidine.</text>
        <dbReference type="EC" id="2.7.13.3"/>
    </reaction>
</comment>
<dbReference type="Pfam" id="PF13181">
    <property type="entry name" value="TPR_8"/>
    <property type="match status" value="1"/>
</dbReference>
<dbReference type="InterPro" id="IPR036097">
    <property type="entry name" value="HisK_dim/P_sf"/>
</dbReference>
<dbReference type="SUPFAM" id="SSF55874">
    <property type="entry name" value="ATPase domain of HSP90 chaperone/DNA topoisomerase II/histidine kinase"/>
    <property type="match status" value="1"/>
</dbReference>
<dbReference type="Proteomes" id="UP000014174">
    <property type="component" value="Unassembled WGS sequence"/>
</dbReference>
<keyword evidence="4" id="KW-0812">Transmembrane</keyword>
<dbReference type="SMART" id="SM00387">
    <property type="entry name" value="HATPase_c"/>
    <property type="match status" value="1"/>
</dbReference>
<evidence type="ECO:0000256" key="2">
    <source>
        <dbReference type="ARBA" id="ARBA00012438"/>
    </source>
</evidence>
<keyword evidence="4" id="KW-1133">Transmembrane helix</keyword>
<dbReference type="SUPFAM" id="SSF47384">
    <property type="entry name" value="Homodimeric domain of signal transducing histidine kinase"/>
    <property type="match status" value="1"/>
</dbReference>
<evidence type="ECO:0000256" key="3">
    <source>
        <dbReference type="ARBA" id="ARBA00022553"/>
    </source>
</evidence>